<evidence type="ECO:0000313" key="2">
    <source>
        <dbReference type="Proteomes" id="UP000239485"/>
    </source>
</evidence>
<organism evidence="1 2">
    <name type="scientific">Kineococcus xinjiangensis</name>
    <dbReference type="NCBI Taxonomy" id="512762"/>
    <lineage>
        <taxon>Bacteria</taxon>
        <taxon>Bacillati</taxon>
        <taxon>Actinomycetota</taxon>
        <taxon>Actinomycetes</taxon>
        <taxon>Kineosporiales</taxon>
        <taxon>Kineosporiaceae</taxon>
        <taxon>Kineococcus</taxon>
    </lineage>
</organism>
<accession>A0A2S6IDD8</accession>
<evidence type="ECO:0000313" key="1">
    <source>
        <dbReference type="EMBL" id="PPK92219.1"/>
    </source>
</evidence>
<proteinExistence type="predicted"/>
<name>A0A2S6IDD8_9ACTN</name>
<dbReference type="EMBL" id="PTJD01000016">
    <property type="protein sequence ID" value="PPK92219.1"/>
    <property type="molecule type" value="Genomic_DNA"/>
</dbReference>
<gene>
    <name evidence="1" type="ORF">CLV92_11681</name>
</gene>
<reference evidence="1 2" key="1">
    <citation type="submission" date="2018-02" db="EMBL/GenBank/DDBJ databases">
        <title>Genomic Encyclopedia of Archaeal and Bacterial Type Strains, Phase II (KMG-II): from individual species to whole genera.</title>
        <authorList>
            <person name="Goeker M."/>
        </authorList>
    </citation>
    <scope>NUCLEOTIDE SEQUENCE [LARGE SCALE GENOMIC DNA]</scope>
    <source>
        <strain evidence="1 2">DSM 22857</strain>
    </source>
</reference>
<dbReference type="Proteomes" id="UP000239485">
    <property type="component" value="Unassembled WGS sequence"/>
</dbReference>
<sequence>MAATLLLMETVVVICPGARFGLEDLAHDLDGFNIALHGAVLTVSEDEGAAFLVEVDDVEADGVFEDWPVQTRPEGAVTVFALDSRSPTLTVRIVQALAGKRAFLVDTNHGRVVSGAALNTAMLAGQDGG</sequence>
<keyword evidence="2" id="KW-1185">Reference proteome</keyword>
<comment type="caution">
    <text evidence="1">The sequence shown here is derived from an EMBL/GenBank/DDBJ whole genome shotgun (WGS) entry which is preliminary data.</text>
</comment>
<protein>
    <submittedName>
        <fullName evidence="1">Uncharacterized protein</fullName>
    </submittedName>
</protein>
<dbReference type="AlphaFoldDB" id="A0A2S6IDD8"/>